<dbReference type="EnsemblBacteria" id="BAC08462">
    <property type="protein sequence ID" value="BAC08462"/>
    <property type="gene ID" value="BAC08462"/>
</dbReference>
<feature type="chain" id="PRO_5004306790" evidence="1">
    <location>
        <begin position="24"/>
        <end position="133"/>
    </location>
</feature>
<gene>
    <name evidence="2" type="ordered locus">tlr0910</name>
</gene>
<keyword evidence="3" id="KW-1185">Reference proteome</keyword>
<protein>
    <submittedName>
        <fullName evidence="2">Tlr0910 protein</fullName>
    </submittedName>
</protein>
<evidence type="ECO:0000256" key="1">
    <source>
        <dbReference type="SAM" id="SignalP"/>
    </source>
</evidence>
<evidence type="ECO:0000313" key="3">
    <source>
        <dbReference type="Proteomes" id="UP000000440"/>
    </source>
</evidence>
<dbReference type="RefSeq" id="WP_011056754.1">
    <property type="nucleotide sequence ID" value="NC_004113.1"/>
</dbReference>
<dbReference type="AlphaFoldDB" id="Q8DKE9"/>
<accession>Q8DKE9</accession>
<dbReference type="Proteomes" id="UP000000440">
    <property type="component" value="Chromosome"/>
</dbReference>
<dbReference type="STRING" id="197221.gene:10747502"/>
<organism evidence="2 3">
    <name type="scientific">Thermosynechococcus vestitus (strain NIES-2133 / IAM M-273 / BP-1)</name>
    <dbReference type="NCBI Taxonomy" id="197221"/>
    <lineage>
        <taxon>Bacteria</taxon>
        <taxon>Bacillati</taxon>
        <taxon>Cyanobacteriota</taxon>
        <taxon>Cyanophyceae</taxon>
        <taxon>Acaryochloridales</taxon>
        <taxon>Thermosynechococcaceae</taxon>
        <taxon>Thermosynechococcus</taxon>
    </lineage>
</organism>
<dbReference type="KEGG" id="tel:tlr0910"/>
<keyword evidence="1" id="KW-0732">Signal</keyword>
<proteinExistence type="predicted"/>
<feature type="signal peptide" evidence="1">
    <location>
        <begin position="1"/>
        <end position="23"/>
    </location>
</feature>
<reference evidence="2 3" key="1">
    <citation type="journal article" date="2002" name="DNA Res.">
        <title>Complete genome structure of the thermophilic cyanobacterium Thermosynechococcus elongatus BP-1.</title>
        <authorList>
            <person name="Nakamura Y."/>
            <person name="Kaneko T."/>
            <person name="Sato S."/>
            <person name="Ikeuchi M."/>
            <person name="Katoh H."/>
            <person name="Sasamoto S."/>
            <person name="Watanabe A."/>
            <person name="Iriguchi M."/>
            <person name="Kawashima K."/>
            <person name="Kimura T."/>
            <person name="Kishida Y."/>
            <person name="Kiyokawa C."/>
            <person name="Kohara M."/>
            <person name="Matsumoto M."/>
            <person name="Matsuno A."/>
            <person name="Nakazaki N."/>
            <person name="Shimpo S."/>
            <person name="Sugimoto M."/>
            <person name="Takeuchi C."/>
            <person name="Yamada M."/>
            <person name="Tabata S."/>
        </authorList>
    </citation>
    <scope>NUCLEOTIDE SEQUENCE [LARGE SCALE GENOMIC DNA]</scope>
    <source>
        <strain evidence="3">IAM M-273 / NIES-2133 / BP-1</strain>
    </source>
</reference>
<dbReference type="EMBL" id="BA000039">
    <property type="protein sequence ID" value="BAC08462.1"/>
    <property type="molecule type" value="Genomic_DNA"/>
</dbReference>
<evidence type="ECO:0000313" key="2">
    <source>
        <dbReference type="EMBL" id="BAC08462.1"/>
    </source>
</evidence>
<name>Q8DKE9_THEVB</name>
<sequence length="133" mass="14433">MKALQGVLGALVLGAASALPAAAETLISDSGLTRIYDYRFSHAPGDVLTYTTEVNGRLYEGTITLTAIGNGFVRGFFSDRDLGGNFGCSGEVTIQWVRSDRYISVWRIGGTYAPYLRCPQAGTTARLNMRRYP</sequence>